<dbReference type="EMBL" id="FRBH01000002">
    <property type="protein sequence ID" value="SHK64560.1"/>
    <property type="molecule type" value="Genomic_DNA"/>
</dbReference>
<dbReference type="Gene3D" id="3.10.100.10">
    <property type="entry name" value="Mannose-Binding Protein A, subunit A"/>
    <property type="match status" value="1"/>
</dbReference>
<dbReference type="InterPro" id="IPR001304">
    <property type="entry name" value="C-type_lectin-like"/>
</dbReference>
<protein>
    <submittedName>
        <fullName evidence="3">Lectin C-type domain-containing protein</fullName>
    </submittedName>
</protein>
<accession>A0A1M6U5W4</accession>
<gene>
    <name evidence="2" type="ORF">GCM10010984_16810</name>
    <name evidence="3" type="ORF">SAMN05443634_102222</name>
</gene>
<dbReference type="OrthoDB" id="1234557at2"/>
<dbReference type="Pfam" id="PF00059">
    <property type="entry name" value="Lectin_C"/>
    <property type="match status" value="1"/>
</dbReference>
<dbReference type="PROSITE" id="PS50041">
    <property type="entry name" value="C_TYPE_LECTIN_2"/>
    <property type="match status" value="1"/>
</dbReference>
<dbReference type="SUPFAM" id="SSF56436">
    <property type="entry name" value="C-type lectin-like"/>
    <property type="match status" value="1"/>
</dbReference>
<evidence type="ECO:0000259" key="1">
    <source>
        <dbReference type="PROSITE" id="PS50041"/>
    </source>
</evidence>
<reference evidence="5" key="4">
    <citation type="journal article" date="2019" name="Int. J. Syst. Evol. Microbiol.">
        <title>The Global Catalogue of Microorganisms (GCM) 10K type strain sequencing project: providing services to taxonomists for standard genome sequencing and annotation.</title>
        <authorList>
            <consortium name="The Broad Institute Genomics Platform"/>
            <consortium name="The Broad Institute Genome Sequencing Center for Infectious Disease"/>
            <person name="Wu L."/>
            <person name="Ma J."/>
        </authorList>
    </citation>
    <scope>NUCLEOTIDE SEQUENCE [LARGE SCALE GENOMIC DNA]</scope>
    <source>
        <strain evidence="5">CGMCC 1.12707</strain>
    </source>
</reference>
<evidence type="ECO:0000313" key="4">
    <source>
        <dbReference type="Proteomes" id="UP000184120"/>
    </source>
</evidence>
<keyword evidence="5" id="KW-1185">Reference proteome</keyword>
<organism evidence="3 4">
    <name type="scientific">Chishuiella changwenlii</name>
    <dbReference type="NCBI Taxonomy" id="1434701"/>
    <lineage>
        <taxon>Bacteria</taxon>
        <taxon>Pseudomonadati</taxon>
        <taxon>Bacteroidota</taxon>
        <taxon>Flavobacteriia</taxon>
        <taxon>Flavobacteriales</taxon>
        <taxon>Weeksellaceae</taxon>
        <taxon>Chishuiella</taxon>
    </lineage>
</organism>
<evidence type="ECO:0000313" key="5">
    <source>
        <dbReference type="Proteomes" id="UP000650994"/>
    </source>
</evidence>
<feature type="domain" description="C-type lectin" evidence="1">
    <location>
        <begin position="151"/>
        <end position="286"/>
    </location>
</feature>
<proteinExistence type="predicted"/>
<dbReference type="AlphaFoldDB" id="A0A1M6U5W4"/>
<reference evidence="2" key="5">
    <citation type="submission" date="2024-05" db="EMBL/GenBank/DDBJ databases">
        <authorList>
            <person name="Sun Q."/>
            <person name="Zhou Y."/>
        </authorList>
    </citation>
    <scope>NUCLEOTIDE SEQUENCE</scope>
    <source>
        <strain evidence="2">CGMCC 1.12707</strain>
    </source>
</reference>
<dbReference type="Proteomes" id="UP000650994">
    <property type="component" value="Unassembled WGS sequence"/>
</dbReference>
<dbReference type="STRING" id="1434701.SAMN05443634_102222"/>
<dbReference type="CDD" id="cd00037">
    <property type="entry name" value="CLECT"/>
    <property type="match status" value="1"/>
</dbReference>
<dbReference type="InterPro" id="IPR016187">
    <property type="entry name" value="CTDL_fold"/>
</dbReference>
<reference evidence="2" key="1">
    <citation type="journal article" date="2014" name="Int. J. Syst. Evol. Microbiol.">
        <title>Complete genome of a new Firmicutes species belonging to the dominant human colonic microbiota ('Ruminococcus bicirculans') reveals two chromosomes and a selective capacity to utilize plant glucans.</title>
        <authorList>
            <consortium name="NISC Comparative Sequencing Program"/>
            <person name="Wegmann U."/>
            <person name="Louis P."/>
            <person name="Goesmann A."/>
            <person name="Henrissat B."/>
            <person name="Duncan S.H."/>
            <person name="Flint H.J."/>
        </authorList>
    </citation>
    <scope>NUCLEOTIDE SEQUENCE</scope>
    <source>
        <strain evidence="2">CGMCC 1.12707</strain>
    </source>
</reference>
<dbReference type="InterPro" id="IPR016186">
    <property type="entry name" value="C-type_lectin-like/link_sf"/>
</dbReference>
<sequence length="299" mass="33017">MKNIYKLTFITFIFFSINVYSQIGIGTETPHASTLIDVVSTDKGFLGPQASLVSRTDRATIPNPVNGLLIYNTRSLNGNADTVLSPGYYFWKDGSWQPFVTKVIGNVTTNGVIKDYLGYTADGTRNSSNTTVDGFAMTGRGCKQWTVAEGGNGHWYCAFTHSNVGWQTSFNLGKQKKGYIVTILSNAEWNWIKTNIIAETTGYNLRENIWIGYNKVDFKGNPTDFAWVTGEKSKYVWTNSPSTESNFNGGEPNNSNGEEGCVHIIGLGTNANRNWNDLKCDGTNNYGGSFSSTIIEFNQ</sequence>
<reference evidence="3" key="3">
    <citation type="submission" date="2016-11" db="EMBL/GenBank/DDBJ databases">
        <authorList>
            <person name="Jaros S."/>
            <person name="Januszkiewicz K."/>
            <person name="Wedrychowicz H."/>
        </authorList>
    </citation>
    <scope>NUCLEOTIDE SEQUENCE [LARGE SCALE GENOMIC DNA]</scope>
    <source>
        <strain evidence="3">DSM 27989</strain>
    </source>
</reference>
<dbReference type="EMBL" id="BMFL01000010">
    <property type="protein sequence ID" value="GGE99878.1"/>
    <property type="molecule type" value="Genomic_DNA"/>
</dbReference>
<evidence type="ECO:0000313" key="3">
    <source>
        <dbReference type="EMBL" id="SHK64560.1"/>
    </source>
</evidence>
<dbReference type="RefSeq" id="WP_072929621.1">
    <property type="nucleotide sequence ID" value="NZ_BMFL01000010.1"/>
</dbReference>
<name>A0A1M6U5W4_9FLAO</name>
<dbReference type="Proteomes" id="UP000184120">
    <property type="component" value="Unassembled WGS sequence"/>
</dbReference>
<evidence type="ECO:0000313" key="2">
    <source>
        <dbReference type="EMBL" id="GGE99878.1"/>
    </source>
</evidence>
<reference evidence="4" key="2">
    <citation type="submission" date="2016-11" db="EMBL/GenBank/DDBJ databases">
        <authorList>
            <person name="Varghese N."/>
            <person name="Submissions S."/>
        </authorList>
    </citation>
    <scope>NUCLEOTIDE SEQUENCE [LARGE SCALE GENOMIC DNA]</scope>
    <source>
        <strain evidence="4">DSM 27989</strain>
    </source>
</reference>